<name>A0A4C1YSU8_EUMVA</name>
<evidence type="ECO:0000313" key="2">
    <source>
        <dbReference type="Proteomes" id="UP000299102"/>
    </source>
</evidence>
<comment type="caution">
    <text evidence="1">The sequence shown here is derived from an EMBL/GenBank/DDBJ whole genome shotgun (WGS) entry which is preliminary data.</text>
</comment>
<dbReference type="AlphaFoldDB" id="A0A4C1YSU8"/>
<organism evidence="1 2">
    <name type="scientific">Eumeta variegata</name>
    <name type="common">Bagworm moth</name>
    <name type="synonym">Eumeta japonica</name>
    <dbReference type="NCBI Taxonomy" id="151549"/>
    <lineage>
        <taxon>Eukaryota</taxon>
        <taxon>Metazoa</taxon>
        <taxon>Ecdysozoa</taxon>
        <taxon>Arthropoda</taxon>
        <taxon>Hexapoda</taxon>
        <taxon>Insecta</taxon>
        <taxon>Pterygota</taxon>
        <taxon>Neoptera</taxon>
        <taxon>Endopterygota</taxon>
        <taxon>Lepidoptera</taxon>
        <taxon>Glossata</taxon>
        <taxon>Ditrysia</taxon>
        <taxon>Tineoidea</taxon>
        <taxon>Psychidae</taxon>
        <taxon>Oiketicinae</taxon>
        <taxon>Eumeta</taxon>
    </lineage>
</organism>
<keyword evidence="2" id="KW-1185">Reference proteome</keyword>
<proteinExistence type="predicted"/>
<gene>
    <name evidence="1" type="ORF">EVAR_3511_1</name>
</gene>
<reference evidence="1 2" key="1">
    <citation type="journal article" date="2019" name="Commun. Biol.">
        <title>The bagworm genome reveals a unique fibroin gene that provides high tensile strength.</title>
        <authorList>
            <person name="Kono N."/>
            <person name="Nakamura H."/>
            <person name="Ohtoshi R."/>
            <person name="Tomita M."/>
            <person name="Numata K."/>
            <person name="Arakawa K."/>
        </authorList>
    </citation>
    <scope>NUCLEOTIDE SEQUENCE [LARGE SCALE GENOMIC DNA]</scope>
</reference>
<protein>
    <submittedName>
        <fullName evidence="1">Uncharacterized protein</fullName>
    </submittedName>
</protein>
<evidence type="ECO:0000313" key="1">
    <source>
        <dbReference type="EMBL" id="GBP79551.1"/>
    </source>
</evidence>
<dbReference type="EMBL" id="BGZK01001418">
    <property type="protein sequence ID" value="GBP79551.1"/>
    <property type="molecule type" value="Genomic_DNA"/>
</dbReference>
<dbReference type="Proteomes" id="UP000299102">
    <property type="component" value="Unassembled WGS sequence"/>
</dbReference>
<accession>A0A4C1YSU8</accession>
<sequence length="75" mass="8554">MANYHELSERSRVKMERAGLLGDDNPKCVFDTESIIFVDEMNKPTKYDEVSIDEDRLAECERRAAAERAAPTFGD</sequence>